<dbReference type="GO" id="GO:0008610">
    <property type="term" value="P:lipid biosynthetic process"/>
    <property type="evidence" value="ECO:0007669"/>
    <property type="project" value="UniProtKB-ARBA"/>
</dbReference>
<evidence type="ECO:0000313" key="7">
    <source>
        <dbReference type="Proteomes" id="UP000050465"/>
    </source>
</evidence>
<dbReference type="PATRIC" id="fig|1666911.3.peg.3485"/>
<gene>
    <name evidence="6" type="primary">crtW</name>
    <name evidence="6" type="ORF">HLUCCA11_03215</name>
</gene>
<accession>A0A0N8KNM3</accession>
<protein>
    <submittedName>
        <fullName evidence="6">Beta-carotene ketolase (CrtW type)</fullName>
    </submittedName>
</protein>
<feature type="domain" description="Fatty acid desaturase" evidence="5">
    <location>
        <begin position="144"/>
        <end position="254"/>
    </location>
</feature>
<dbReference type="PANTHER" id="PTHR19353:SF19">
    <property type="entry name" value="DELTA(5) FATTY ACID DESATURASE C-RELATED"/>
    <property type="match status" value="1"/>
</dbReference>
<keyword evidence="4" id="KW-1133">Transmembrane helix</keyword>
<dbReference type="Proteomes" id="UP000050465">
    <property type="component" value="Unassembled WGS sequence"/>
</dbReference>
<evidence type="ECO:0000256" key="1">
    <source>
        <dbReference type="ARBA" id="ARBA00001954"/>
    </source>
</evidence>
<dbReference type="PANTHER" id="PTHR19353">
    <property type="entry name" value="FATTY ACID DESATURASE 2"/>
    <property type="match status" value="1"/>
</dbReference>
<keyword evidence="3" id="KW-0408">Iron</keyword>
<reference evidence="6 7" key="1">
    <citation type="submission" date="2015-09" db="EMBL/GenBank/DDBJ databases">
        <title>Identification and resolution of microdiversity through metagenomic sequencing of parallel consortia.</title>
        <authorList>
            <person name="Nelson W.C."/>
            <person name="Romine M.F."/>
            <person name="Lindemann S.R."/>
        </authorList>
    </citation>
    <scope>NUCLEOTIDE SEQUENCE [LARGE SCALE GENOMIC DNA]</scope>
    <source>
        <strain evidence="6">Ana</strain>
    </source>
</reference>
<dbReference type="AlphaFoldDB" id="A0A0N8KNM3"/>
<evidence type="ECO:0000313" key="6">
    <source>
        <dbReference type="EMBL" id="KPQ36938.1"/>
    </source>
</evidence>
<dbReference type="GO" id="GO:0016020">
    <property type="term" value="C:membrane"/>
    <property type="evidence" value="ECO:0007669"/>
    <property type="project" value="TreeGrafter"/>
</dbReference>
<organism evidence="6 7">
    <name type="scientific">Phormidesmis priestleyi Ana</name>
    <dbReference type="NCBI Taxonomy" id="1666911"/>
    <lineage>
        <taxon>Bacteria</taxon>
        <taxon>Bacillati</taxon>
        <taxon>Cyanobacteriota</taxon>
        <taxon>Cyanophyceae</taxon>
        <taxon>Leptolyngbyales</taxon>
        <taxon>Leptolyngbyaceae</taxon>
        <taxon>Phormidesmis</taxon>
    </lineage>
</organism>
<dbReference type="InterPro" id="IPR012171">
    <property type="entry name" value="Fatty_acid_desaturase"/>
</dbReference>
<keyword evidence="4" id="KW-0472">Membrane</keyword>
<feature type="transmembrane region" description="Helical" evidence="4">
    <location>
        <begin position="180"/>
        <end position="202"/>
    </location>
</feature>
<comment type="similarity">
    <text evidence="2">Belongs to the fatty acid desaturase type 2 family.</text>
</comment>
<dbReference type="STRING" id="1666911.HLUCCA11_03215"/>
<sequence length="299" mass="34257">MIRQPLSHLSVSNISSIFSKIVSLLTSHAGVAIALLIISVWAISLFAAFSAGASAIGWVGCICLILWFTFLYTGLFVTGHDAMHHSIAPKSRKLNRFLGELALFLYGFMPYDKMVKSHSDHHEFPASQQDPDFHNGRQTHPVLWYFRFMRSYWTLRQTLSIVVVYNGLYRVMGVPEANLLAFWAIPSLLSSVQLFYFGTYLVHRQHRDTYSTSLCANSYYWPHSLSIVSCYHFGYHREHHAFPHVPWWQLPQARFQTRDDGQPFFPSHVRVNQVCASSGSALAIIKSPFVQRDRTRLNT</sequence>
<comment type="cofactor">
    <cofactor evidence="1">
        <name>Fe(2+)</name>
        <dbReference type="ChEBI" id="CHEBI:29033"/>
    </cofactor>
</comment>
<name>A0A0N8KNM3_9CYAN</name>
<evidence type="ECO:0000256" key="2">
    <source>
        <dbReference type="ARBA" id="ARBA00008749"/>
    </source>
</evidence>
<evidence type="ECO:0000259" key="5">
    <source>
        <dbReference type="Pfam" id="PF00487"/>
    </source>
</evidence>
<dbReference type="Pfam" id="PF00487">
    <property type="entry name" value="FA_desaturase"/>
    <property type="match status" value="1"/>
</dbReference>
<feature type="transmembrane region" description="Helical" evidence="4">
    <location>
        <begin position="21"/>
        <end position="49"/>
    </location>
</feature>
<dbReference type="InterPro" id="IPR005804">
    <property type="entry name" value="FA_desaturase_dom"/>
</dbReference>
<keyword evidence="4" id="KW-0812">Transmembrane</keyword>
<evidence type="ECO:0000256" key="3">
    <source>
        <dbReference type="ARBA" id="ARBA00023004"/>
    </source>
</evidence>
<proteinExistence type="inferred from homology"/>
<dbReference type="GO" id="GO:0016717">
    <property type="term" value="F:oxidoreductase activity, acting on paired donors, with oxidation of a pair of donors resulting in the reduction of molecular oxygen to two molecules of water"/>
    <property type="evidence" value="ECO:0007669"/>
    <property type="project" value="TreeGrafter"/>
</dbReference>
<dbReference type="EMBL" id="LJZR01000003">
    <property type="protein sequence ID" value="KPQ36938.1"/>
    <property type="molecule type" value="Genomic_DNA"/>
</dbReference>
<evidence type="ECO:0000256" key="4">
    <source>
        <dbReference type="SAM" id="Phobius"/>
    </source>
</evidence>
<feature type="transmembrane region" description="Helical" evidence="4">
    <location>
        <begin position="55"/>
        <end position="73"/>
    </location>
</feature>
<comment type="caution">
    <text evidence="6">The sequence shown here is derived from an EMBL/GenBank/DDBJ whole genome shotgun (WGS) entry which is preliminary data.</text>
</comment>